<gene>
    <name evidence="2" type="ORF">MarFTMF_476</name>
</gene>
<organism evidence="2">
    <name type="scientific">Marseillevirus sp</name>
    <dbReference type="NCBI Taxonomy" id="2809551"/>
    <lineage>
        <taxon>Viruses</taxon>
        <taxon>Varidnaviria</taxon>
        <taxon>Bamfordvirae</taxon>
        <taxon>Nucleocytoviricota</taxon>
        <taxon>Megaviricetes</taxon>
        <taxon>Pimascovirales</taxon>
        <taxon>Pimascovirales incertae sedis</taxon>
        <taxon>Marseilleviridae</taxon>
        <taxon>Marseillevirus</taxon>
    </lineage>
</organism>
<keyword evidence="1" id="KW-0175">Coiled coil</keyword>
<name>A0AA96ES01_9VIRU</name>
<proteinExistence type="predicted"/>
<accession>A0AA96ES01</accession>
<reference evidence="2" key="1">
    <citation type="submission" date="2023-07" db="EMBL/GenBank/DDBJ databases">
        <authorList>
            <person name="Xia Y."/>
        </authorList>
    </citation>
    <scope>NUCLEOTIDE SEQUENCE</scope>
    <source>
        <strain evidence="2">F</strain>
    </source>
</reference>
<sequence length="526" mass="58125">MSNQRAKKDKERRRIVYDFATGRLFLAESDVEISPLIPSPGLSKHTSPNGYTIENNVLSLCEASTNGPGVVYALQSNKNLGFGKNSLFSVLDGKENSSFGYGAGKKLAEGDKNSLFGFSAASELVEGELNVSLGSYSLCTLIKGDANVSVGVYSGNGVTTGSRNTFLGFHTSTKKPDLNSSVILGYNAVGEKNNEFLVSNQIHSFRMRGLELGPSHNATMLCFDQNSGLLCPIKYPSKVKNPHHVEHDTVKKLLQIPVCYDTLGSVFVELDEAKNIPGITTKDEAGNVSGINHPNLIMTILAAAQEMKEDISLLKKKSKDAPRETAFAKRLHDIEMKLDEDIDIKRELAVLTEKMGNLPTENSESIERLHQKTVKLEKKLLDLVSQSCLEKDTLSKLSEKLEILSLSETNQSAKTQGELLLLSKENKELSERLSKAEEENAKNILRLTLTIQEQKEKTDKQILLSQQQNSEALSALKKQNEELMALLKYRPSDNRPVSPLQVSTSGDLRKRVFPIDKILDDWENIS</sequence>
<evidence type="ECO:0000256" key="1">
    <source>
        <dbReference type="SAM" id="Coils"/>
    </source>
</evidence>
<evidence type="ECO:0008006" key="3">
    <source>
        <dbReference type="Google" id="ProtNLM"/>
    </source>
</evidence>
<dbReference type="EMBL" id="OR343188">
    <property type="protein sequence ID" value="WNL49992.1"/>
    <property type="molecule type" value="Genomic_DNA"/>
</dbReference>
<evidence type="ECO:0000313" key="2">
    <source>
        <dbReference type="EMBL" id="WNL49992.1"/>
    </source>
</evidence>
<feature type="coiled-coil region" evidence="1">
    <location>
        <begin position="419"/>
        <end position="446"/>
    </location>
</feature>
<protein>
    <recommendedName>
        <fullName evidence="3">Peptidase S74 domain-containing protein</fullName>
    </recommendedName>
</protein>